<dbReference type="Pfam" id="PF00001">
    <property type="entry name" value="7tm_1"/>
    <property type="match status" value="1"/>
</dbReference>
<comment type="subcellular location">
    <subcellularLocation>
        <location evidence="1">Membrane</location>
    </subcellularLocation>
</comment>
<dbReference type="GO" id="GO:0005549">
    <property type="term" value="F:odorant binding"/>
    <property type="evidence" value="ECO:0000318"/>
    <property type="project" value="GO_Central"/>
</dbReference>
<feature type="transmembrane region" description="Helical" evidence="5">
    <location>
        <begin position="263"/>
        <end position="283"/>
    </location>
</feature>
<feature type="transmembrane region" description="Helical" evidence="5">
    <location>
        <begin position="144"/>
        <end position="165"/>
    </location>
</feature>
<dbReference type="PRINTS" id="PR00237">
    <property type="entry name" value="GPCRRHODOPSN"/>
</dbReference>
<feature type="transmembrane region" description="Helical" evidence="5">
    <location>
        <begin position="74"/>
        <end position="94"/>
    </location>
</feature>
<dbReference type="CDD" id="cd00637">
    <property type="entry name" value="7tm_classA_rhodopsin-like"/>
    <property type="match status" value="1"/>
</dbReference>
<dbReference type="AlphaFoldDB" id="A0A8J0UBM8"/>
<evidence type="ECO:0000313" key="8">
    <source>
        <dbReference type="RefSeq" id="XP_018101103.1"/>
    </source>
</evidence>
<name>A0A8J0UBM8_XENLA</name>
<dbReference type="GO" id="GO:0016020">
    <property type="term" value="C:membrane"/>
    <property type="evidence" value="ECO:0000318"/>
    <property type="project" value="GO_Central"/>
</dbReference>
<dbReference type="RefSeq" id="XP_018101103.1">
    <property type="nucleotide sequence ID" value="XM_018245614.2"/>
</dbReference>
<dbReference type="GO" id="GO:0004984">
    <property type="term" value="F:olfactory receptor activity"/>
    <property type="evidence" value="ECO:0000318"/>
    <property type="project" value="GO_Central"/>
</dbReference>
<dbReference type="PANTHER" id="PTHR26451">
    <property type="entry name" value="G_PROTEIN_RECEP_F1_2 DOMAIN-CONTAINING PROTEIN"/>
    <property type="match status" value="1"/>
</dbReference>
<feature type="transmembrane region" description="Helical" evidence="5">
    <location>
        <begin position="29"/>
        <end position="53"/>
    </location>
</feature>
<evidence type="ECO:0000256" key="2">
    <source>
        <dbReference type="ARBA" id="ARBA00022692"/>
    </source>
</evidence>
<gene>
    <name evidence="8" type="primary">LOC108707624</name>
</gene>
<dbReference type="Gene3D" id="1.20.1070.10">
    <property type="entry name" value="Rhodopsin 7-helix transmembrane proteins"/>
    <property type="match status" value="1"/>
</dbReference>
<dbReference type="GeneID" id="108707624"/>
<dbReference type="PANTHER" id="PTHR26451:SF994">
    <property type="entry name" value="ODORANT RECEPTOR 131-2-LIKE"/>
    <property type="match status" value="1"/>
</dbReference>
<evidence type="ECO:0000256" key="4">
    <source>
        <dbReference type="ARBA" id="ARBA00023136"/>
    </source>
</evidence>
<keyword evidence="4 5" id="KW-0472">Membrane</keyword>
<reference evidence="8" key="1">
    <citation type="submission" date="2025-08" db="UniProtKB">
        <authorList>
            <consortium name="RefSeq"/>
        </authorList>
    </citation>
    <scope>IDENTIFICATION</scope>
    <source>
        <strain evidence="8">J_2021</strain>
        <tissue evidence="8">Erythrocytes</tissue>
    </source>
</reference>
<evidence type="ECO:0000256" key="5">
    <source>
        <dbReference type="SAM" id="Phobius"/>
    </source>
</evidence>
<evidence type="ECO:0000256" key="3">
    <source>
        <dbReference type="ARBA" id="ARBA00022989"/>
    </source>
</evidence>
<dbReference type="FunFam" id="1.20.1070.10:FF:000096">
    <property type="entry name" value="Odorant receptor 131-2"/>
    <property type="match status" value="1"/>
</dbReference>
<evidence type="ECO:0000256" key="1">
    <source>
        <dbReference type="ARBA" id="ARBA00004370"/>
    </source>
</evidence>
<dbReference type="Proteomes" id="UP000186698">
    <property type="component" value="Chromosome 2L"/>
</dbReference>
<accession>A0A8J0UBM8</accession>
<evidence type="ECO:0000313" key="7">
    <source>
        <dbReference type="Proteomes" id="UP000186698"/>
    </source>
</evidence>
<dbReference type="InterPro" id="IPR052921">
    <property type="entry name" value="GPCR1_Superfamily_Member"/>
</dbReference>
<keyword evidence="2 5" id="KW-0812">Transmembrane</keyword>
<feature type="transmembrane region" description="Helical" evidence="5">
    <location>
        <begin position="197"/>
        <end position="217"/>
    </location>
</feature>
<sequence>MSNVTSLPSNMTQVSINSNQIADILRMTFLVSVFVCILFFAYLVAIILTVFFTKPSLRENSRYFLFAHMLINDAAYLVVSLFLVIITSYIPVLLPAPVCYTLVMVSSTSYKITPYNLGVMALERYVAICFPLRHSEFCSRRRSGIALVVIWAIGLIPNIADAIILSTSIPSSFFSLHVICARSSFMKTSLQSLIRDLTHILSFSLVGLIILFTYIRIMMVALRIGSGKESAFKAGKTVLLHAIQLILSLMAFSYNLTETYLRQYMYVLPLGNFFLFMCLPRFISPLIYGIRDEVFRNYIKRFMLCRQFRIHEIKIVVVKE</sequence>
<feature type="transmembrane region" description="Helical" evidence="5">
    <location>
        <begin position="238"/>
        <end position="257"/>
    </location>
</feature>
<proteinExistence type="predicted"/>
<dbReference type="KEGG" id="xla:108707624"/>
<feature type="domain" description="G-protein coupled receptors family 1 profile" evidence="6">
    <location>
        <begin position="43"/>
        <end position="288"/>
    </location>
</feature>
<dbReference type="InterPro" id="IPR000276">
    <property type="entry name" value="GPCR_Rhodpsn"/>
</dbReference>
<dbReference type="InterPro" id="IPR017452">
    <property type="entry name" value="GPCR_Rhodpsn_7TM"/>
</dbReference>
<dbReference type="OrthoDB" id="8856247at2759"/>
<organism evidence="7 8">
    <name type="scientific">Xenopus laevis</name>
    <name type="common">African clawed frog</name>
    <dbReference type="NCBI Taxonomy" id="8355"/>
    <lineage>
        <taxon>Eukaryota</taxon>
        <taxon>Metazoa</taxon>
        <taxon>Chordata</taxon>
        <taxon>Craniata</taxon>
        <taxon>Vertebrata</taxon>
        <taxon>Euteleostomi</taxon>
        <taxon>Amphibia</taxon>
        <taxon>Batrachia</taxon>
        <taxon>Anura</taxon>
        <taxon>Pipoidea</taxon>
        <taxon>Pipidae</taxon>
        <taxon>Xenopodinae</taxon>
        <taxon>Xenopus</taxon>
        <taxon>Xenopus</taxon>
    </lineage>
</organism>
<evidence type="ECO:0000259" key="6">
    <source>
        <dbReference type="PROSITE" id="PS50262"/>
    </source>
</evidence>
<protein>
    <submittedName>
        <fullName evidence="8">Odorant receptor 131-2</fullName>
    </submittedName>
</protein>
<dbReference type="GO" id="GO:0050911">
    <property type="term" value="P:detection of chemical stimulus involved in sensory perception of smell"/>
    <property type="evidence" value="ECO:0000318"/>
    <property type="project" value="GO_Central"/>
</dbReference>
<dbReference type="GO" id="GO:0004930">
    <property type="term" value="F:G protein-coupled receptor activity"/>
    <property type="evidence" value="ECO:0007669"/>
    <property type="project" value="InterPro"/>
</dbReference>
<keyword evidence="3 5" id="KW-1133">Transmembrane helix</keyword>
<keyword evidence="8" id="KW-0675">Receptor</keyword>
<keyword evidence="7" id="KW-1185">Reference proteome</keyword>
<dbReference type="SUPFAM" id="SSF81321">
    <property type="entry name" value="Family A G protein-coupled receptor-like"/>
    <property type="match status" value="1"/>
</dbReference>
<dbReference type="PROSITE" id="PS50262">
    <property type="entry name" value="G_PROTEIN_RECEP_F1_2"/>
    <property type="match status" value="1"/>
</dbReference>